<proteinExistence type="predicted"/>
<protein>
    <submittedName>
        <fullName evidence="1">Uncharacterized protein</fullName>
    </submittedName>
</protein>
<evidence type="ECO:0000313" key="1">
    <source>
        <dbReference type="EMBL" id="CDW22128.1"/>
    </source>
</evidence>
<dbReference type="EMBL" id="HACA01004767">
    <property type="protein sequence ID" value="CDW22128.1"/>
    <property type="molecule type" value="Transcribed_RNA"/>
</dbReference>
<name>A0A0K2T7Z1_LEPSM</name>
<organism evidence="1">
    <name type="scientific">Lepeophtheirus salmonis</name>
    <name type="common">Salmon louse</name>
    <name type="synonym">Caligus salmonis</name>
    <dbReference type="NCBI Taxonomy" id="72036"/>
    <lineage>
        <taxon>Eukaryota</taxon>
        <taxon>Metazoa</taxon>
        <taxon>Ecdysozoa</taxon>
        <taxon>Arthropoda</taxon>
        <taxon>Crustacea</taxon>
        <taxon>Multicrustacea</taxon>
        <taxon>Hexanauplia</taxon>
        <taxon>Copepoda</taxon>
        <taxon>Siphonostomatoida</taxon>
        <taxon>Caligidae</taxon>
        <taxon>Lepeophtheirus</taxon>
    </lineage>
</organism>
<accession>A0A0K2T7Z1</accession>
<dbReference type="AlphaFoldDB" id="A0A0K2T7Z1"/>
<sequence length="58" mass="6781">MSHIHRDIVLSQRGMLVNFSTDLSSKMVRIISRDAGRINFFSHCIRQFLFCHTVCNQI</sequence>
<reference evidence="1" key="1">
    <citation type="submission" date="2014-05" db="EMBL/GenBank/DDBJ databases">
        <authorList>
            <person name="Chronopoulou M."/>
        </authorList>
    </citation>
    <scope>NUCLEOTIDE SEQUENCE</scope>
    <source>
        <tissue evidence="1">Whole organism</tissue>
    </source>
</reference>